<feature type="transmembrane region" description="Helical" evidence="1">
    <location>
        <begin position="204"/>
        <end position="223"/>
    </location>
</feature>
<feature type="transmembrane region" description="Helical" evidence="1">
    <location>
        <begin position="235"/>
        <end position="253"/>
    </location>
</feature>
<protein>
    <submittedName>
        <fullName evidence="2">Uncharacterized protein</fullName>
    </submittedName>
</protein>
<dbReference type="EMBL" id="QGDT01000007">
    <property type="protein sequence ID" value="PWJ57296.1"/>
    <property type="molecule type" value="Genomic_DNA"/>
</dbReference>
<dbReference type="RefSeq" id="WP_109674947.1">
    <property type="nucleotide sequence ID" value="NZ_QGDT01000007.1"/>
</dbReference>
<evidence type="ECO:0000256" key="1">
    <source>
        <dbReference type="SAM" id="Phobius"/>
    </source>
</evidence>
<keyword evidence="1" id="KW-1133">Transmembrane helix</keyword>
<organism evidence="2 3">
    <name type="scientific">Dyadobacter jejuensis</name>
    <dbReference type="NCBI Taxonomy" id="1082580"/>
    <lineage>
        <taxon>Bacteria</taxon>
        <taxon>Pseudomonadati</taxon>
        <taxon>Bacteroidota</taxon>
        <taxon>Cytophagia</taxon>
        <taxon>Cytophagales</taxon>
        <taxon>Spirosomataceae</taxon>
        <taxon>Dyadobacter</taxon>
    </lineage>
</organism>
<keyword evidence="1" id="KW-0812">Transmembrane</keyword>
<feature type="transmembrane region" description="Helical" evidence="1">
    <location>
        <begin position="144"/>
        <end position="164"/>
    </location>
</feature>
<proteinExistence type="predicted"/>
<gene>
    <name evidence="2" type="ORF">CLV98_1072</name>
</gene>
<evidence type="ECO:0000313" key="2">
    <source>
        <dbReference type="EMBL" id="PWJ57296.1"/>
    </source>
</evidence>
<sequence length="418" mass="47355">MTTFFTTVANSLSNNHSVAAPSDLALPMAQAQRVNMSEYGYEQSGGHRGDATALANLFRMILNGRIIDENANVEQQQKNHLAIREQIVELEKQAEDIVADQKKVREVDIPRTKAEILDYDEQILQVRKDEALGLYQAGAINRFVYWKLIIGVILGAVYIFSFYVSAVYSGVIRNIGAELEGADIEIQTLFSSVFVPQAFTVFDFHWVAPILLFLFAFVLDFLVGTLQKTARVASVTVAVLITLFLDALIAYKIEEKIHEVKLMTGFADNEHHWWLSADFYIVIMMGFIGTIAWGVLIHALKKEIEKKDANRVVALQIRHLKDLKRKAERLVYEFEGHFTDLGAKMEKLLLDIKQLKSRQNTLVLSKAELEKSVNDFYNGWLSYINGLGNGAALKYECQAVMQQFYEENIKEHPAPVEV</sequence>
<dbReference type="Proteomes" id="UP000245880">
    <property type="component" value="Unassembled WGS sequence"/>
</dbReference>
<dbReference type="OrthoDB" id="941691at2"/>
<dbReference type="AlphaFoldDB" id="A0A316AHV9"/>
<name>A0A316AHV9_9BACT</name>
<keyword evidence="3" id="KW-1185">Reference proteome</keyword>
<accession>A0A316AHV9</accession>
<evidence type="ECO:0000313" key="3">
    <source>
        <dbReference type="Proteomes" id="UP000245880"/>
    </source>
</evidence>
<reference evidence="2 3" key="1">
    <citation type="submission" date="2018-03" db="EMBL/GenBank/DDBJ databases">
        <title>Genomic Encyclopedia of Archaeal and Bacterial Type Strains, Phase II (KMG-II): from individual species to whole genera.</title>
        <authorList>
            <person name="Goeker M."/>
        </authorList>
    </citation>
    <scope>NUCLEOTIDE SEQUENCE [LARGE SCALE GENOMIC DNA]</scope>
    <source>
        <strain evidence="2 3">DSM 100346</strain>
    </source>
</reference>
<feature type="transmembrane region" description="Helical" evidence="1">
    <location>
        <begin position="273"/>
        <end position="297"/>
    </location>
</feature>
<keyword evidence="1" id="KW-0472">Membrane</keyword>
<comment type="caution">
    <text evidence="2">The sequence shown here is derived from an EMBL/GenBank/DDBJ whole genome shotgun (WGS) entry which is preliminary data.</text>
</comment>